<dbReference type="PANTHER" id="PTHR35335">
    <property type="entry name" value="UPF0716 PROTEIN FXSA"/>
    <property type="match status" value="1"/>
</dbReference>
<name>A0A9D1RPN5_9CORY</name>
<feature type="transmembrane region" description="Helical" evidence="1">
    <location>
        <begin position="69"/>
        <end position="95"/>
    </location>
</feature>
<dbReference type="EMBL" id="DXGC01000059">
    <property type="protein sequence ID" value="HIW91240.1"/>
    <property type="molecule type" value="Genomic_DNA"/>
</dbReference>
<keyword evidence="1" id="KW-0812">Transmembrane</keyword>
<proteinExistence type="predicted"/>
<evidence type="ECO:0000313" key="3">
    <source>
        <dbReference type="Proteomes" id="UP000824190"/>
    </source>
</evidence>
<organism evidence="2 3">
    <name type="scientific">Candidatus Corynebacterium avicola</name>
    <dbReference type="NCBI Taxonomy" id="2838527"/>
    <lineage>
        <taxon>Bacteria</taxon>
        <taxon>Bacillati</taxon>
        <taxon>Actinomycetota</taxon>
        <taxon>Actinomycetes</taxon>
        <taxon>Mycobacteriales</taxon>
        <taxon>Corynebacteriaceae</taxon>
        <taxon>Corynebacterium</taxon>
    </lineage>
</organism>
<evidence type="ECO:0000256" key="1">
    <source>
        <dbReference type="SAM" id="Phobius"/>
    </source>
</evidence>
<protein>
    <submittedName>
        <fullName evidence="2">FxsA family protein</fullName>
    </submittedName>
</protein>
<dbReference type="GO" id="GO:0016020">
    <property type="term" value="C:membrane"/>
    <property type="evidence" value="ECO:0007669"/>
    <property type="project" value="InterPro"/>
</dbReference>
<dbReference type="Proteomes" id="UP000824190">
    <property type="component" value="Unassembled WGS sequence"/>
</dbReference>
<evidence type="ECO:0000313" key="2">
    <source>
        <dbReference type="EMBL" id="HIW91240.1"/>
    </source>
</evidence>
<gene>
    <name evidence="2" type="ORF">H9870_06230</name>
</gene>
<dbReference type="PANTHER" id="PTHR35335:SF1">
    <property type="entry name" value="UPF0716 PROTEIN FXSA"/>
    <property type="match status" value="1"/>
</dbReference>
<dbReference type="NCBIfam" id="NF008528">
    <property type="entry name" value="PRK11463.1-2"/>
    <property type="match status" value="1"/>
</dbReference>
<dbReference type="AlphaFoldDB" id="A0A9D1RPN5"/>
<dbReference type="InterPro" id="IPR007313">
    <property type="entry name" value="FxsA"/>
</dbReference>
<accession>A0A9D1RPN5</accession>
<dbReference type="Pfam" id="PF04186">
    <property type="entry name" value="FxsA"/>
    <property type="match status" value="1"/>
</dbReference>
<reference evidence="2" key="1">
    <citation type="journal article" date="2021" name="PeerJ">
        <title>Extensive microbial diversity within the chicken gut microbiome revealed by metagenomics and culture.</title>
        <authorList>
            <person name="Gilroy R."/>
            <person name="Ravi A."/>
            <person name="Getino M."/>
            <person name="Pursley I."/>
            <person name="Horton D.L."/>
            <person name="Alikhan N.F."/>
            <person name="Baker D."/>
            <person name="Gharbi K."/>
            <person name="Hall N."/>
            <person name="Watson M."/>
            <person name="Adriaenssens E.M."/>
            <person name="Foster-Nyarko E."/>
            <person name="Jarju S."/>
            <person name="Secka A."/>
            <person name="Antonio M."/>
            <person name="Oren A."/>
            <person name="Chaudhuri R.R."/>
            <person name="La Ragione R."/>
            <person name="Hildebrand F."/>
            <person name="Pallen M.J."/>
        </authorList>
    </citation>
    <scope>NUCLEOTIDE SEQUENCE</scope>
    <source>
        <strain evidence="2">CHK32-1732</strain>
    </source>
</reference>
<sequence>MPSVLPLVYVFAEVLFFILMGAWIGFGWTILLTLAAFIGGIALAGWQFRELVRRTLENKENPGRLTADAALTAVGAVLVALPGLLSALFGIFLLLPPTRTVIRKALGGTLRRTMTQFGGASFTTVSGVSMPQTKNVQGWGEVIDHRDDEFDGK</sequence>
<comment type="caution">
    <text evidence="2">The sequence shown here is derived from an EMBL/GenBank/DDBJ whole genome shotgun (WGS) entry which is preliminary data.</text>
</comment>
<feature type="transmembrane region" description="Helical" evidence="1">
    <location>
        <begin position="6"/>
        <end position="24"/>
    </location>
</feature>
<reference evidence="2" key="2">
    <citation type="submission" date="2021-04" db="EMBL/GenBank/DDBJ databases">
        <authorList>
            <person name="Gilroy R."/>
        </authorList>
    </citation>
    <scope>NUCLEOTIDE SEQUENCE</scope>
    <source>
        <strain evidence="2">CHK32-1732</strain>
    </source>
</reference>
<keyword evidence="1" id="KW-0472">Membrane</keyword>
<feature type="transmembrane region" description="Helical" evidence="1">
    <location>
        <begin position="31"/>
        <end position="49"/>
    </location>
</feature>
<keyword evidence="1" id="KW-1133">Transmembrane helix</keyword>